<evidence type="ECO:0000313" key="2">
    <source>
        <dbReference type="Proteomes" id="UP001589535"/>
    </source>
</evidence>
<organism evidence="1 2">
    <name type="scientific">Amycolatopsis plumensis</name>
    <dbReference type="NCBI Taxonomy" id="236508"/>
    <lineage>
        <taxon>Bacteria</taxon>
        <taxon>Bacillati</taxon>
        <taxon>Actinomycetota</taxon>
        <taxon>Actinomycetes</taxon>
        <taxon>Pseudonocardiales</taxon>
        <taxon>Pseudonocardiaceae</taxon>
        <taxon>Amycolatopsis</taxon>
    </lineage>
</organism>
<keyword evidence="2" id="KW-1185">Reference proteome</keyword>
<sequence length="154" mass="17692">MAEDERSEPVAVVRRMAGAAEAYTSNLRWEPVPPGRELEAIGPHRTVRDISPGAGLVLAHRLARRVRHVKQRHEWGGEVWYFGIYETLEETFDIDATRLLIATDAGSKWFGRRYAGQGRWEPTRRLDDIWRGLRHEDHLALSPAEAERIMNRLG</sequence>
<dbReference type="Proteomes" id="UP001589535">
    <property type="component" value="Unassembled WGS sequence"/>
</dbReference>
<evidence type="ECO:0000313" key="1">
    <source>
        <dbReference type="EMBL" id="MFB9689985.1"/>
    </source>
</evidence>
<dbReference type="EMBL" id="JBHMBK010000044">
    <property type="protein sequence ID" value="MFB9689985.1"/>
    <property type="molecule type" value="Genomic_DNA"/>
</dbReference>
<dbReference type="RefSeq" id="WP_378204634.1">
    <property type="nucleotide sequence ID" value="NZ_JBHMBK010000044.1"/>
</dbReference>
<name>A0ABV5UH26_9PSEU</name>
<comment type="caution">
    <text evidence="1">The sequence shown here is derived from an EMBL/GenBank/DDBJ whole genome shotgun (WGS) entry which is preliminary data.</text>
</comment>
<protein>
    <submittedName>
        <fullName evidence="1">Uncharacterized protein</fullName>
    </submittedName>
</protein>
<reference evidence="1 2" key="1">
    <citation type="submission" date="2024-09" db="EMBL/GenBank/DDBJ databases">
        <authorList>
            <person name="Sun Q."/>
            <person name="Mori K."/>
        </authorList>
    </citation>
    <scope>NUCLEOTIDE SEQUENCE [LARGE SCALE GENOMIC DNA]</scope>
    <source>
        <strain evidence="1 2">JCM 13852</strain>
    </source>
</reference>
<proteinExistence type="predicted"/>
<accession>A0ABV5UH26</accession>
<gene>
    <name evidence="1" type="ORF">ACFFTO_37920</name>
</gene>